<evidence type="ECO:0000313" key="2">
    <source>
        <dbReference type="EMBL" id="PIN23178.1"/>
    </source>
</evidence>
<keyword evidence="3" id="KW-1185">Reference proteome</keyword>
<dbReference type="Gene3D" id="3.30.40.10">
    <property type="entry name" value="Zinc/RING finger domain, C3HC4 (zinc finger)"/>
    <property type="match status" value="1"/>
</dbReference>
<accession>A0A2G9I091</accession>
<evidence type="ECO:0000313" key="3">
    <source>
        <dbReference type="Proteomes" id="UP000231279"/>
    </source>
</evidence>
<evidence type="ECO:0008006" key="4">
    <source>
        <dbReference type="Google" id="ProtNLM"/>
    </source>
</evidence>
<feature type="region of interest" description="Disordered" evidence="1">
    <location>
        <begin position="58"/>
        <end position="79"/>
    </location>
</feature>
<organism evidence="2 3">
    <name type="scientific">Handroanthus impetiginosus</name>
    <dbReference type="NCBI Taxonomy" id="429701"/>
    <lineage>
        <taxon>Eukaryota</taxon>
        <taxon>Viridiplantae</taxon>
        <taxon>Streptophyta</taxon>
        <taxon>Embryophyta</taxon>
        <taxon>Tracheophyta</taxon>
        <taxon>Spermatophyta</taxon>
        <taxon>Magnoliopsida</taxon>
        <taxon>eudicotyledons</taxon>
        <taxon>Gunneridae</taxon>
        <taxon>Pentapetalae</taxon>
        <taxon>asterids</taxon>
        <taxon>lamiids</taxon>
        <taxon>Lamiales</taxon>
        <taxon>Bignoniaceae</taxon>
        <taxon>Crescentiina</taxon>
        <taxon>Tabebuia alliance</taxon>
        <taxon>Handroanthus</taxon>
    </lineage>
</organism>
<sequence>MFDEKNALQAENVQKAKCKCRLALIHDNCAREWEQEKGSKCLSCGEQIKYIDVTLAVDTSSPSSPQRTNKENLGRPTGVPKRSSWCCFC</sequence>
<dbReference type="AlphaFoldDB" id="A0A2G9I091"/>
<dbReference type="Proteomes" id="UP000231279">
    <property type="component" value="Unassembled WGS sequence"/>
</dbReference>
<dbReference type="InterPro" id="IPR013083">
    <property type="entry name" value="Znf_RING/FYVE/PHD"/>
</dbReference>
<feature type="compositionally biased region" description="Polar residues" evidence="1">
    <location>
        <begin position="58"/>
        <end position="67"/>
    </location>
</feature>
<protein>
    <recommendedName>
        <fullName evidence="4">RING-CH-type domain-containing protein</fullName>
    </recommendedName>
</protein>
<comment type="caution">
    <text evidence="2">The sequence shown here is derived from an EMBL/GenBank/DDBJ whole genome shotgun (WGS) entry which is preliminary data.</text>
</comment>
<reference evidence="3" key="1">
    <citation type="journal article" date="2018" name="Gigascience">
        <title>Genome assembly of the Pink Ipe (Handroanthus impetiginosus, Bignoniaceae), a highly valued, ecologically keystone Neotropical timber forest tree.</title>
        <authorList>
            <person name="Silva-Junior O.B."/>
            <person name="Grattapaglia D."/>
            <person name="Novaes E."/>
            <person name="Collevatti R.G."/>
        </authorList>
    </citation>
    <scope>NUCLEOTIDE SEQUENCE [LARGE SCALE GENOMIC DNA]</scope>
    <source>
        <strain evidence="3">cv. UFG-1</strain>
    </source>
</reference>
<evidence type="ECO:0000256" key="1">
    <source>
        <dbReference type="SAM" id="MobiDB-lite"/>
    </source>
</evidence>
<dbReference type="EMBL" id="NKXS01000608">
    <property type="protein sequence ID" value="PIN23178.1"/>
    <property type="molecule type" value="Genomic_DNA"/>
</dbReference>
<proteinExistence type="predicted"/>
<name>A0A2G9I091_9LAMI</name>
<gene>
    <name evidence="2" type="ORF">CDL12_04107</name>
</gene>